<sequence length="106" mass="11628">MAREWDYVRVPVVPADVEHPRLQTTGPFSWIDREGGHDELCLFGGVSCHSLIEGPASTVREEVRYAIEHAAPGGGLVIATSNVVQPGTTLENYEAMRQAVRDFGSY</sequence>
<proteinExistence type="predicted"/>
<dbReference type="EMBL" id="UINC01070525">
    <property type="protein sequence ID" value="SVC04741.1"/>
    <property type="molecule type" value="Genomic_DNA"/>
</dbReference>
<accession>A0A382J1N1</accession>
<name>A0A382J1N1_9ZZZZ</name>
<evidence type="ECO:0000313" key="2">
    <source>
        <dbReference type="EMBL" id="SVC04741.1"/>
    </source>
</evidence>
<evidence type="ECO:0000259" key="1">
    <source>
        <dbReference type="Pfam" id="PF01208"/>
    </source>
</evidence>
<gene>
    <name evidence="2" type="ORF">METZ01_LOCUS257595</name>
</gene>
<reference evidence="2" key="1">
    <citation type="submission" date="2018-05" db="EMBL/GenBank/DDBJ databases">
        <authorList>
            <person name="Lanie J.A."/>
            <person name="Ng W.-L."/>
            <person name="Kazmierczak K.M."/>
            <person name="Andrzejewski T.M."/>
            <person name="Davidsen T.M."/>
            <person name="Wayne K.J."/>
            <person name="Tettelin H."/>
            <person name="Glass J.I."/>
            <person name="Rusch D."/>
            <person name="Podicherti R."/>
            <person name="Tsui H.-C.T."/>
            <person name="Winkler M.E."/>
        </authorList>
    </citation>
    <scope>NUCLEOTIDE SEQUENCE</scope>
</reference>
<dbReference type="GO" id="GO:0006779">
    <property type="term" value="P:porphyrin-containing compound biosynthetic process"/>
    <property type="evidence" value="ECO:0007669"/>
    <property type="project" value="InterPro"/>
</dbReference>
<dbReference type="SUPFAM" id="SSF51726">
    <property type="entry name" value="UROD/MetE-like"/>
    <property type="match status" value="1"/>
</dbReference>
<dbReference type="Gene3D" id="3.20.20.210">
    <property type="match status" value="1"/>
</dbReference>
<protein>
    <recommendedName>
        <fullName evidence="1">Uroporphyrinogen decarboxylase (URO-D) domain-containing protein</fullName>
    </recommendedName>
</protein>
<feature type="domain" description="Uroporphyrinogen decarboxylase (URO-D)" evidence="1">
    <location>
        <begin position="36"/>
        <end position="102"/>
    </location>
</feature>
<organism evidence="2">
    <name type="scientific">marine metagenome</name>
    <dbReference type="NCBI Taxonomy" id="408172"/>
    <lineage>
        <taxon>unclassified sequences</taxon>
        <taxon>metagenomes</taxon>
        <taxon>ecological metagenomes</taxon>
    </lineage>
</organism>
<dbReference type="InterPro" id="IPR000257">
    <property type="entry name" value="Uroporphyrinogen_deCOase"/>
</dbReference>
<dbReference type="GO" id="GO:0004853">
    <property type="term" value="F:uroporphyrinogen decarboxylase activity"/>
    <property type="evidence" value="ECO:0007669"/>
    <property type="project" value="InterPro"/>
</dbReference>
<dbReference type="InterPro" id="IPR038071">
    <property type="entry name" value="UROD/MetE-like_sf"/>
</dbReference>
<dbReference type="AlphaFoldDB" id="A0A382J1N1"/>
<dbReference type="Pfam" id="PF01208">
    <property type="entry name" value="URO-D"/>
    <property type="match status" value="1"/>
</dbReference>